<dbReference type="RefSeq" id="YP_009326151.1">
    <property type="nucleotide sequence ID" value="NC_032031.1"/>
</dbReference>
<dbReference type="PROSITE" id="PS50823">
    <property type="entry name" value="KH_TYPE_2"/>
    <property type="match status" value="1"/>
</dbReference>
<dbReference type="InterPro" id="IPR057258">
    <property type="entry name" value="Ribosomal_uS3"/>
</dbReference>
<dbReference type="PANTHER" id="PTHR11760:SF19">
    <property type="entry name" value="SMALL RIBOSOMAL SUBUNIT PROTEIN US3C"/>
    <property type="match status" value="1"/>
</dbReference>
<dbReference type="PANTHER" id="PTHR11760">
    <property type="entry name" value="30S/40S RIBOSOMAL PROTEIN S3"/>
    <property type="match status" value="1"/>
</dbReference>
<evidence type="ECO:0000256" key="8">
    <source>
        <dbReference type="ARBA" id="ARBA00035154"/>
    </source>
</evidence>
<dbReference type="FunFam" id="3.30.300.20:FF:000008">
    <property type="entry name" value="30S ribosomal protein S3, chloroplastic"/>
    <property type="match status" value="1"/>
</dbReference>
<dbReference type="EMBL" id="KX774248">
    <property type="protein sequence ID" value="APD26380.1"/>
    <property type="molecule type" value="Genomic_DNA"/>
</dbReference>
<reference evidence="11" key="1">
    <citation type="submission" date="2016-08" db="EMBL/GenBank/DDBJ databases">
        <title>PlAnn: a reference-guided assembly and annotation pipeline for plastomes.</title>
        <authorList>
            <person name="Huang D.I."/>
        </authorList>
    </citation>
    <scope>NUCLEOTIDE SEQUENCE</scope>
</reference>
<dbReference type="InterPro" id="IPR036419">
    <property type="entry name" value="Ribosomal_S3_C_sf"/>
</dbReference>
<keyword evidence="3 11" id="KW-0934">Plastid</keyword>
<feature type="domain" description="KH type-2" evidence="10">
    <location>
        <begin position="47"/>
        <end position="118"/>
    </location>
</feature>
<evidence type="ECO:0000256" key="5">
    <source>
        <dbReference type="ARBA" id="ARBA00022884"/>
    </source>
</evidence>
<sequence length="218" mass="25281">MGQKINPLGFRLGTSQSHYSIWFAQPKNYSEGLQEDQKIRDCIKNYAQQNMQTSSGVEGIARIEIQKRIDLIQVIIYMGFPKLLIENRTRGIEELQRNVQKELNSVNRKLNIAITRIAKPYRHPMILAEFIAGQLKNRVSFRKAMKKAIELTEQADTKGIQIQIAGRIDGKEIARVEWIREGRVPRQTIRAKMDYCAYTVRTIYGVLGIKIWIFIDEE</sequence>
<dbReference type="NCBIfam" id="TIGR01009">
    <property type="entry name" value="rpsC_bact"/>
    <property type="match status" value="1"/>
</dbReference>
<evidence type="ECO:0000313" key="12">
    <source>
        <dbReference type="EMBL" id="QBC68814.1"/>
    </source>
</evidence>
<dbReference type="GO" id="GO:0006412">
    <property type="term" value="P:translation"/>
    <property type="evidence" value="ECO:0007669"/>
    <property type="project" value="InterPro"/>
</dbReference>
<geneLocation type="plastid" evidence="11"/>
<keyword evidence="6 11" id="KW-0689">Ribosomal protein</keyword>
<dbReference type="SUPFAM" id="SSF54821">
    <property type="entry name" value="Ribosomal protein S3 C-terminal domain"/>
    <property type="match status" value="1"/>
</dbReference>
<evidence type="ECO:0000256" key="6">
    <source>
        <dbReference type="ARBA" id="ARBA00022980"/>
    </source>
</evidence>
<dbReference type="SUPFAM" id="SSF54814">
    <property type="entry name" value="Prokaryotic type KH domain (KH-domain type II)"/>
    <property type="match status" value="1"/>
</dbReference>
<dbReference type="InterPro" id="IPR009019">
    <property type="entry name" value="KH_sf_prok-type"/>
</dbReference>
<keyword evidence="7" id="KW-0687">Ribonucleoprotein</keyword>
<comment type="similarity">
    <text evidence="2">Belongs to the universal ribosomal protein uS3 family.</text>
</comment>
<proteinExistence type="inferred from homology"/>
<keyword evidence="11" id="KW-0150">Chloroplast</keyword>
<keyword evidence="4" id="KW-0699">rRNA-binding</keyword>
<dbReference type="GO" id="GO:0022627">
    <property type="term" value="C:cytosolic small ribosomal subunit"/>
    <property type="evidence" value="ECO:0007669"/>
    <property type="project" value="TreeGrafter"/>
</dbReference>
<dbReference type="CDD" id="cd02412">
    <property type="entry name" value="KH-II_30S_S3"/>
    <property type="match status" value="1"/>
</dbReference>
<dbReference type="GeneID" id="30510828"/>
<evidence type="ECO:0000256" key="7">
    <source>
        <dbReference type="ARBA" id="ARBA00023274"/>
    </source>
</evidence>
<evidence type="ECO:0000256" key="2">
    <source>
        <dbReference type="ARBA" id="ARBA00010761"/>
    </source>
</evidence>
<accession>A0A1J0MMF2</accession>
<dbReference type="GO" id="GO:0009536">
    <property type="term" value="C:plastid"/>
    <property type="evidence" value="ECO:0007669"/>
    <property type="project" value="UniProtKB-SubCell"/>
</dbReference>
<evidence type="ECO:0000313" key="11">
    <source>
        <dbReference type="EMBL" id="APD26380.1"/>
    </source>
</evidence>
<evidence type="ECO:0000256" key="3">
    <source>
        <dbReference type="ARBA" id="ARBA00022640"/>
    </source>
</evidence>
<dbReference type="GO" id="GO:0003735">
    <property type="term" value="F:structural constituent of ribosome"/>
    <property type="evidence" value="ECO:0007669"/>
    <property type="project" value="InterPro"/>
</dbReference>
<dbReference type="Gene3D" id="3.30.300.20">
    <property type="match status" value="1"/>
</dbReference>
<evidence type="ECO:0000256" key="1">
    <source>
        <dbReference type="ARBA" id="ARBA00004474"/>
    </source>
</evidence>
<dbReference type="InterPro" id="IPR001351">
    <property type="entry name" value="Ribosomal_uS3_C"/>
</dbReference>
<dbReference type="Pfam" id="PF00189">
    <property type="entry name" value="Ribosomal_S3_C"/>
    <property type="match status" value="1"/>
</dbReference>
<evidence type="ECO:0000256" key="9">
    <source>
        <dbReference type="PROSITE-ProRule" id="PRU00118"/>
    </source>
</evidence>
<dbReference type="Gene3D" id="3.30.1140.32">
    <property type="entry name" value="Ribosomal protein S3, C-terminal domain"/>
    <property type="match status" value="1"/>
</dbReference>
<dbReference type="GO" id="GO:0019843">
    <property type="term" value="F:rRNA binding"/>
    <property type="evidence" value="ECO:0007669"/>
    <property type="project" value="UniProtKB-KW"/>
</dbReference>
<name>A0A1J0MMF2_9CARY</name>
<evidence type="ECO:0000256" key="4">
    <source>
        <dbReference type="ARBA" id="ARBA00022730"/>
    </source>
</evidence>
<reference evidence="12" key="2">
    <citation type="journal article" date="2019" name="Mol. Phylogenet. Evol.">
        <title>Plastid phylogenomic insights into the evolution of Caryophyllales.</title>
        <authorList>
            <person name="Yao G."/>
            <person name="Jin J.J."/>
            <person name="Li H.T."/>
            <person name="Yang J.B."/>
            <person name="Shiva Mandala V."/>
            <person name="Croley M."/>
            <person name="Mostow R."/>
            <person name="Douglas N.A."/>
            <person name="Chase M.W."/>
            <person name="Christenhusz M.J."/>
            <person name="Soltis D.E."/>
            <person name="Soltis P.S."/>
            <person name="Smith S.A."/>
            <person name="Brockington S.F."/>
            <person name="Moore M.J."/>
            <person name="Yi T.S."/>
            <person name="Li D.Z."/>
        </authorList>
    </citation>
    <scope>NUCLEOTIDE SEQUENCE</scope>
</reference>
<dbReference type="EMBL" id="MK397882">
    <property type="protein sequence ID" value="QBC68814.1"/>
    <property type="molecule type" value="Genomic_DNA"/>
</dbReference>
<gene>
    <name evidence="11" type="primary">rps3</name>
</gene>
<dbReference type="InterPro" id="IPR015946">
    <property type="entry name" value="KH_dom-like_a/b"/>
</dbReference>
<comment type="subcellular location">
    <subcellularLocation>
        <location evidence="1">Plastid</location>
    </subcellularLocation>
</comment>
<dbReference type="AlphaFoldDB" id="A0A1J0MMF2"/>
<evidence type="ECO:0000259" key="10">
    <source>
        <dbReference type="PROSITE" id="PS50823"/>
    </source>
</evidence>
<dbReference type="HAMAP" id="MF_01309_B">
    <property type="entry name" value="Ribosomal_uS3_B"/>
    <property type="match status" value="1"/>
</dbReference>
<dbReference type="FunFam" id="3.30.1140.32:FF:000003">
    <property type="entry name" value="30S ribosomal protein S3, chloroplastic"/>
    <property type="match status" value="1"/>
</dbReference>
<dbReference type="InterPro" id="IPR004044">
    <property type="entry name" value="KH_dom_type_2"/>
</dbReference>
<keyword evidence="5 9" id="KW-0694">RNA-binding</keyword>
<dbReference type="InterPro" id="IPR005704">
    <property type="entry name" value="Ribosomal_uS3_bac-typ"/>
</dbReference>
<organism evidence="11">
    <name type="scientific">Oxyria sinensis</name>
    <dbReference type="NCBI Taxonomy" id="137683"/>
    <lineage>
        <taxon>Eukaryota</taxon>
        <taxon>Viridiplantae</taxon>
        <taxon>Streptophyta</taxon>
        <taxon>Embryophyta</taxon>
        <taxon>Tracheophyta</taxon>
        <taxon>Spermatophyta</taxon>
        <taxon>Magnoliopsida</taxon>
        <taxon>eudicotyledons</taxon>
        <taxon>Gunneridae</taxon>
        <taxon>Pentapetalae</taxon>
        <taxon>Caryophyllales</taxon>
        <taxon>Polygonaceae</taxon>
        <taxon>Polygonoideae</taxon>
        <taxon>Rumiceae</taxon>
        <taxon>Oxyria</taxon>
    </lineage>
</organism>
<protein>
    <recommendedName>
        <fullName evidence="8">Small ribosomal subunit protein uS3c</fullName>
    </recommendedName>
</protein>